<dbReference type="EMBL" id="JAHRIP010021462">
    <property type="protein sequence ID" value="MEQ2288766.1"/>
    <property type="molecule type" value="Genomic_DNA"/>
</dbReference>
<gene>
    <name evidence="1" type="ORF">AMECASPLE_026200</name>
</gene>
<evidence type="ECO:0000313" key="1">
    <source>
        <dbReference type="EMBL" id="MEQ2288766.1"/>
    </source>
</evidence>
<keyword evidence="2" id="KW-1185">Reference proteome</keyword>
<protein>
    <submittedName>
        <fullName evidence="1">Uncharacterized protein</fullName>
    </submittedName>
</protein>
<organism evidence="1 2">
    <name type="scientific">Ameca splendens</name>
    <dbReference type="NCBI Taxonomy" id="208324"/>
    <lineage>
        <taxon>Eukaryota</taxon>
        <taxon>Metazoa</taxon>
        <taxon>Chordata</taxon>
        <taxon>Craniata</taxon>
        <taxon>Vertebrata</taxon>
        <taxon>Euteleostomi</taxon>
        <taxon>Actinopterygii</taxon>
        <taxon>Neopterygii</taxon>
        <taxon>Teleostei</taxon>
        <taxon>Neoteleostei</taxon>
        <taxon>Acanthomorphata</taxon>
        <taxon>Ovalentaria</taxon>
        <taxon>Atherinomorphae</taxon>
        <taxon>Cyprinodontiformes</taxon>
        <taxon>Goodeidae</taxon>
        <taxon>Ameca</taxon>
    </lineage>
</organism>
<sequence>MVYIIIQKAAVIYTLYKAFEARKVIAKEYQGSQATKFNRSLWKEKVWKKNMPKRHRIATALRGLLGEARSRAEGDTQRMDCRWSHCFKSNHIQTYPGREAQLSHVHLEV</sequence>
<dbReference type="Proteomes" id="UP001469553">
    <property type="component" value="Unassembled WGS sequence"/>
</dbReference>
<reference evidence="1 2" key="1">
    <citation type="submission" date="2021-06" db="EMBL/GenBank/DDBJ databases">
        <authorList>
            <person name="Palmer J.M."/>
        </authorList>
    </citation>
    <scope>NUCLEOTIDE SEQUENCE [LARGE SCALE GENOMIC DNA]</scope>
    <source>
        <strain evidence="1 2">AS_MEX2019</strain>
        <tissue evidence="1">Muscle</tissue>
    </source>
</reference>
<proteinExistence type="predicted"/>
<evidence type="ECO:0000313" key="2">
    <source>
        <dbReference type="Proteomes" id="UP001469553"/>
    </source>
</evidence>
<accession>A0ABV0Y5E9</accession>
<name>A0ABV0Y5E9_9TELE</name>
<comment type="caution">
    <text evidence="1">The sequence shown here is derived from an EMBL/GenBank/DDBJ whole genome shotgun (WGS) entry which is preliminary data.</text>
</comment>